<dbReference type="CDD" id="cd20339">
    <property type="entry name" value="BRcat_RBR_RNF216"/>
    <property type="match status" value="1"/>
</dbReference>
<evidence type="ECO:0000313" key="2">
    <source>
        <dbReference type="EMBL" id="PNF35956.1"/>
    </source>
</evidence>
<dbReference type="AlphaFoldDB" id="A0A2J7R551"/>
<feature type="region of interest" description="Disordered" evidence="1">
    <location>
        <begin position="400"/>
        <end position="430"/>
    </location>
</feature>
<sequence>MATQMNSSEVGNDIIDLTTDDYSKVILPKELVNRGDSDIGNINKTEVDVEFLGSCGRFIPVITISDSDTECDKSHSHSTSQHSRVISNLNILNNKCALNETRSYILKAGSSTPVEDLSEKPKGHGKLKRKSCSSEKIKSEQMKILKTAGKALVFKKQSIAETTVTNDKQKHSSTDSKYNVQMKHIKNEILTEAECSQNKIFNRKIKNERDKDGSKAHVKKPKIKVKIIMKKPVSGINETQPRNTPVEESVKTEKTAIHNLFRFLSDSVARKDVDNGSSATINHGIQTPGTQNVVDKKYLDLNKNVCFNKRTDQVNKSVTESAPKSAIKKDINDINNAMENLSKVMQSDSLRRLEGNVDGEDNKGISEMSKETSNNNVNENRIVCSQLAIYGAKLPTNTTGNGRIESDYNEESQALPSASTAHEQRETPTSEVQLLPARMTITECGNQVVYSVPLLRLPVQRQIVYFSPDYIEIFMKKVRDVFNAEKFLQAIPDPFRYFRKEKNNENKYNDECLALMYLKSKYRKIPFPDIAYLFEKNKCNLTLTCDDLDVWTSSQRRKVRKFGLGCGCTKPHELSMTFVHEVTFIENKKVIEFHLQSKRRKKATTFEIAKLRGELRHCGHCGVSDLLTEDMGTCSVFHLFCKICIQNAVDTRLSRCENPFSCLYKECQWLFSMEVLKKAIKPVTFSSLLHIRHLKEMEMAGVKLLETCPYCGFADIPSEKDEVFCCLNLDCMRETCRQCKGPNHTPYPCVMTLRPQVEMPRVISNSSRYDEYKNHLQSTDTHQRNYTVQQQPQSLMQYPQQPLMHQQQSFMHQPQQSLIHHPQSPSTQHSWPPFMIQGPVMQYHHPPQWQC</sequence>
<feature type="compositionally biased region" description="Basic and acidic residues" evidence="1">
    <location>
        <begin position="354"/>
        <end position="370"/>
    </location>
</feature>
<dbReference type="EMBL" id="NEVH01007395">
    <property type="protein sequence ID" value="PNF35956.1"/>
    <property type="molecule type" value="Genomic_DNA"/>
</dbReference>
<keyword evidence="3" id="KW-1185">Reference proteome</keyword>
<dbReference type="Proteomes" id="UP000235965">
    <property type="component" value="Unassembled WGS sequence"/>
</dbReference>
<evidence type="ECO:0000256" key="1">
    <source>
        <dbReference type="SAM" id="MobiDB-lite"/>
    </source>
</evidence>
<feature type="compositionally biased region" description="Low complexity" evidence="1">
    <location>
        <begin position="801"/>
        <end position="817"/>
    </location>
</feature>
<dbReference type="STRING" id="105785.A0A2J7R551"/>
<evidence type="ECO:0008006" key="4">
    <source>
        <dbReference type="Google" id="ProtNLM"/>
    </source>
</evidence>
<dbReference type="InterPro" id="IPR047545">
    <property type="entry name" value="BRcat_RBR_RNF216"/>
</dbReference>
<reference evidence="2 3" key="1">
    <citation type="submission" date="2017-12" db="EMBL/GenBank/DDBJ databases">
        <title>Hemimetabolous genomes reveal molecular basis of termite eusociality.</title>
        <authorList>
            <person name="Harrison M.C."/>
            <person name="Jongepier E."/>
            <person name="Robertson H.M."/>
            <person name="Arning N."/>
            <person name="Bitard-Feildel T."/>
            <person name="Chao H."/>
            <person name="Childers C.P."/>
            <person name="Dinh H."/>
            <person name="Doddapaneni H."/>
            <person name="Dugan S."/>
            <person name="Gowin J."/>
            <person name="Greiner C."/>
            <person name="Han Y."/>
            <person name="Hu H."/>
            <person name="Hughes D.S.T."/>
            <person name="Huylmans A.-K."/>
            <person name="Kemena C."/>
            <person name="Kremer L.P.M."/>
            <person name="Lee S.L."/>
            <person name="Lopez-Ezquerra A."/>
            <person name="Mallet L."/>
            <person name="Monroy-Kuhn J.M."/>
            <person name="Moser A."/>
            <person name="Murali S.C."/>
            <person name="Muzny D.M."/>
            <person name="Otani S."/>
            <person name="Piulachs M.-D."/>
            <person name="Poelchau M."/>
            <person name="Qu J."/>
            <person name="Schaub F."/>
            <person name="Wada-Katsumata A."/>
            <person name="Worley K.C."/>
            <person name="Xie Q."/>
            <person name="Ylla G."/>
            <person name="Poulsen M."/>
            <person name="Gibbs R.A."/>
            <person name="Schal C."/>
            <person name="Richards S."/>
            <person name="Belles X."/>
            <person name="Korb J."/>
            <person name="Bornberg-Bauer E."/>
        </authorList>
    </citation>
    <scope>NUCLEOTIDE SEQUENCE [LARGE SCALE GENOMIC DNA]</scope>
    <source>
        <tissue evidence="2">Whole body</tissue>
    </source>
</reference>
<feature type="region of interest" description="Disordered" evidence="1">
    <location>
        <begin position="354"/>
        <end position="373"/>
    </location>
</feature>
<feature type="compositionally biased region" description="Polar residues" evidence="1">
    <location>
        <begin position="411"/>
        <end position="421"/>
    </location>
</feature>
<proteinExistence type="predicted"/>
<feature type="region of interest" description="Disordered" evidence="1">
    <location>
        <begin position="111"/>
        <end position="134"/>
    </location>
</feature>
<gene>
    <name evidence="2" type="ORF">B7P43_G03524</name>
</gene>
<name>A0A2J7R551_9NEOP</name>
<accession>A0A2J7R551</accession>
<comment type="caution">
    <text evidence="2">The sequence shown here is derived from an EMBL/GenBank/DDBJ whole genome shotgun (WGS) entry which is preliminary data.</text>
</comment>
<organism evidence="2 3">
    <name type="scientific">Cryptotermes secundus</name>
    <dbReference type="NCBI Taxonomy" id="105785"/>
    <lineage>
        <taxon>Eukaryota</taxon>
        <taxon>Metazoa</taxon>
        <taxon>Ecdysozoa</taxon>
        <taxon>Arthropoda</taxon>
        <taxon>Hexapoda</taxon>
        <taxon>Insecta</taxon>
        <taxon>Pterygota</taxon>
        <taxon>Neoptera</taxon>
        <taxon>Polyneoptera</taxon>
        <taxon>Dictyoptera</taxon>
        <taxon>Blattodea</taxon>
        <taxon>Blattoidea</taxon>
        <taxon>Termitoidae</taxon>
        <taxon>Kalotermitidae</taxon>
        <taxon>Cryptotermitinae</taxon>
        <taxon>Cryptotermes</taxon>
    </lineage>
</organism>
<protein>
    <recommendedName>
        <fullName evidence="4">RING-type domain-containing protein</fullName>
    </recommendedName>
</protein>
<dbReference type="OrthoDB" id="10009520at2759"/>
<feature type="region of interest" description="Disordered" evidence="1">
    <location>
        <begin position="801"/>
        <end position="829"/>
    </location>
</feature>
<dbReference type="InParanoid" id="A0A2J7R551"/>
<evidence type="ECO:0000313" key="3">
    <source>
        <dbReference type="Proteomes" id="UP000235965"/>
    </source>
</evidence>